<evidence type="ECO:0000313" key="1">
    <source>
        <dbReference type="EMBL" id="CAA7386120.1"/>
    </source>
</evidence>
<dbReference type="EMBL" id="CACVBY010000005">
    <property type="protein sequence ID" value="CAA7386120.1"/>
    <property type="molecule type" value="Genomic_DNA"/>
</dbReference>
<proteinExistence type="predicted"/>
<keyword evidence="2" id="KW-1185">Reference proteome</keyword>
<gene>
    <name evidence="1" type="ORF">CHRY9393_00411</name>
</gene>
<dbReference type="RefSeq" id="WP_162071832.1">
    <property type="nucleotide sequence ID" value="NZ_CACVBY010000005.1"/>
</dbReference>
<dbReference type="AlphaFoldDB" id="A0A6N4XRT1"/>
<accession>A0A6N4XRT1</accession>
<protein>
    <submittedName>
        <fullName evidence="1">Uncharacterized protein</fullName>
    </submittedName>
</protein>
<sequence>MGCHLIATIIMKNVFNKNAKVLGTAALAAVITISMSFKSQEKIEACSTETASIEKMQLKETTTSKWPVAVAGAGFAVAGAVYQVANFATNYFFGGGRAMDNNTNEKELINSEQAKTTQFD</sequence>
<name>A0A6N4XRT1_9FLAO</name>
<organism evidence="1 2">
    <name type="scientific">Chryseobacterium fistulae</name>
    <dbReference type="NCBI Taxonomy" id="2675058"/>
    <lineage>
        <taxon>Bacteria</taxon>
        <taxon>Pseudomonadati</taxon>
        <taxon>Bacteroidota</taxon>
        <taxon>Flavobacteriia</taxon>
        <taxon>Flavobacteriales</taxon>
        <taxon>Weeksellaceae</taxon>
        <taxon>Chryseobacterium group</taxon>
        <taxon>Chryseobacterium</taxon>
    </lineage>
</organism>
<reference evidence="1 2" key="1">
    <citation type="submission" date="2020-01" db="EMBL/GenBank/DDBJ databases">
        <authorList>
            <person name="Rodrigo-Torres L."/>
            <person name="Arahal R. D."/>
            <person name="Lucena T."/>
        </authorList>
    </citation>
    <scope>NUCLEOTIDE SEQUENCE [LARGE SCALE GENOMIC DNA]</scope>
    <source>
        <strain evidence="1 2">CECT 9393</strain>
    </source>
</reference>
<evidence type="ECO:0000313" key="2">
    <source>
        <dbReference type="Proteomes" id="UP000445309"/>
    </source>
</evidence>
<dbReference type="Proteomes" id="UP000445309">
    <property type="component" value="Unassembled WGS sequence"/>
</dbReference>